<feature type="region of interest" description="Disordered" evidence="1">
    <location>
        <begin position="1"/>
        <end position="59"/>
    </location>
</feature>
<accession>A0A915L3W8</accession>
<dbReference type="Proteomes" id="UP000887565">
    <property type="component" value="Unplaced"/>
</dbReference>
<name>A0A915L3W8_ROMCU</name>
<organism evidence="2 3">
    <name type="scientific">Romanomermis culicivorax</name>
    <name type="common">Nematode worm</name>
    <dbReference type="NCBI Taxonomy" id="13658"/>
    <lineage>
        <taxon>Eukaryota</taxon>
        <taxon>Metazoa</taxon>
        <taxon>Ecdysozoa</taxon>
        <taxon>Nematoda</taxon>
        <taxon>Enoplea</taxon>
        <taxon>Dorylaimia</taxon>
        <taxon>Mermithida</taxon>
        <taxon>Mermithoidea</taxon>
        <taxon>Mermithidae</taxon>
        <taxon>Romanomermis</taxon>
    </lineage>
</organism>
<dbReference type="AlphaFoldDB" id="A0A915L3W8"/>
<evidence type="ECO:0000256" key="1">
    <source>
        <dbReference type="SAM" id="MobiDB-lite"/>
    </source>
</evidence>
<proteinExistence type="predicted"/>
<evidence type="ECO:0000313" key="2">
    <source>
        <dbReference type="Proteomes" id="UP000887565"/>
    </source>
</evidence>
<feature type="compositionally biased region" description="Basic and acidic residues" evidence="1">
    <location>
        <begin position="28"/>
        <end position="45"/>
    </location>
</feature>
<dbReference type="WBParaSite" id="nRc.2.0.1.t44459-RA">
    <property type="protein sequence ID" value="nRc.2.0.1.t44459-RA"/>
    <property type="gene ID" value="nRc.2.0.1.g44459"/>
</dbReference>
<sequence length="113" mass="13098">MFKSDVISSDVKRIKKQEQQQISLVAEKNNDVDENKSHKEEREDAQISPEDEREQSEGVEAMVTQSKAQVLEKGQKENHETNKSVIPKLQIPFKRNFKNISEEQTGPTMKWID</sequence>
<evidence type="ECO:0000313" key="3">
    <source>
        <dbReference type="WBParaSite" id="nRc.2.0.1.t44459-RA"/>
    </source>
</evidence>
<keyword evidence="2" id="KW-1185">Reference proteome</keyword>
<protein>
    <submittedName>
        <fullName evidence="3">Uncharacterized protein</fullName>
    </submittedName>
</protein>
<reference evidence="3" key="1">
    <citation type="submission" date="2022-11" db="UniProtKB">
        <authorList>
            <consortium name="WormBaseParasite"/>
        </authorList>
    </citation>
    <scope>IDENTIFICATION</scope>
</reference>